<accession>A0A917AKR6</accession>
<dbReference type="AlphaFoldDB" id="A0A917AKR6"/>
<dbReference type="InterPro" id="IPR031682">
    <property type="entry name" value="EsaE"/>
</dbReference>
<evidence type="ECO:0000313" key="1">
    <source>
        <dbReference type="EMBL" id="GGE59394.1"/>
    </source>
</evidence>
<keyword evidence="2" id="KW-1185">Reference proteome</keyword>
<organism evidence="1 2">
    <name type="scientific">Priestia taiwanensis</name>
    <dbReference type="NCBI Taxonomy" id="1347902"/>
    <lineage>
        <taxon>Bacteria</taxon>
        <taxon>Bacillati</taxon>
        <taxon>Bacillota</taxon>
        <taxon>Bacilli</taxon>
        <taxon>Bacillales</taxon>
        <taxon>Bacillaceae</taxon>
        <taxon>Priestia</taxon>
    </lineage>
</organism>
<gene>
    <name evidence="1" type="ORF">GCM10007140_07160</name>
</gene>
<dbReference type="Pfam" id="PF16887">
    <property type="entry name" value="DUF5081"/>
    <property type="match status" value="1"/>
</dbReference>
<name>A0A917AKR6_9BACI</name>
<dbReference type="EMBL" id="BMFK01000001">
    <property type="protein sequence ID" value="GGE59394.1"/>
    <property type="molecule type" value="Genomic_DNA"/>
</dbReference>
<reference evidence="1" key="2">
    <citation type="submission" date="2020-09" db="EMBL/GenBank/DDBJ databases">
        <authorList>
            <person name="Sun Q."/>
            <person name="Zhou Y."/>
        </authorList>
    </citation>
    <scope>NUCLEOTIDE SEQUENCE</scope>
    <source>
        <strain evidence="1">CGMCC 1.12698</strain>
    </source>
</reference>
<proteinExistence type="predicted"/>
<protein>
    <submittedName>
        <fullName evidence="1">DUF5081 domain-containing protein</fullName>
    </submittedName>
</protein>
<dbReference type="RefSeq" id="WP_188387058.1">
    <property type="nucleotide sequence ID" value="NZ_BMFK01000001.1"/>
</dbReference>
<evidence type="ECO:0000313" key="2">
    <source>
        <dbReference type="Proteomes" id="UP000605259"/>
    </source>
</evidence>
<dbReference type="Proteomes" id="UP000605259">
    <property type="component" value="Unassembled WGS sequence"/>
</dbReference>
<comment type="caution">
    <text evidence="1">The sequence shown here is derived from an EMBL/GenBank/DDBJ whole genome shotgun (WGS) entry which is preliminary data.</text>
</comment>
<sequence>MIQQVGNFTPSELYVLAGAAGITYIFGLPERESILMNNPNCVNNAISTLTTKGLLTKDVELTKAAFQLIELLKAFQGSKKYTRFNNLLIGFIPADEDRVIVLTELVENEVYEFECLSKRDVYLSLVKNIPFLLREPREKDKQFLSKQMTKEEQAVCEEIDLFDKDVLAIELLYRPDANRTHLGKRECHLYYMLEEDYVQINVQNKMYEWVSLYALNKKIYDVLNMSYTKPKGLSNHSLGVIN</sequence>
<reference evidence="1" key="1">
    <citation type="journal article" date="2014" name="Int. J. Syst. Evol. Microbiol.">
        <title>Complete genome sequence of Corynebacterium casei LMG S-19264T (=DSM 44701T), isolated from a smear-ripened cheese.</title>
        <authorList>
            <consortium name="US DOE Joint Genome Institute (JGI-PGF)"/>
            <person name="Walter F."/>
            <person name="Albersmeier A."/>
            <person name="Kalinowski J."/>
            <person name="Ruckert C."/>
        </authorList>
    </citation>
    <scope>NUCLEOTIDE SEQUENCE</scope>
    <source>
        <strain evidence="1">CGMCC 1.12698</strain>
    </source>
</reference>